<evidence type="ECO:0000313" key="3">
    <source>
        <dbReference type="EMBL" id="CCO20561.1"/>
    </source>
</evidence>
<dbReference type="Gene3D" id="3.30.40.10">
    <property type="entry name" value="Zinc/RING finger domain, C3HC4 (zinc finger)"/>
    <property type="match status" value="1"/>
</dbReference>
<keyword evidence="4" id="KW-1185">Reference proteome</keyword>
<dbReference type="InterPro" id="IPR013083">
    <property type="entry name" value="Znf_RING/FYVE/PHD"/>
</dbReference>
<dbReference type="GO" id="GO:0016567">
    <property type="term" value="P:protein ubiquitination"/>
    <property type="evidence" value="ECO:0007669"/>
    <property type="project" value="UniProtKB-UniPathway"/>
</dbReference>
<sequence length="1951" mass="226625">MKRKESPRTTRSVSSSSEEEEENDHANEKDATRTTTTTTGLSTRRRRNNNNNTKTSERSANESKATTTGKFLARLLAEEKENESEDALVKKLEKATRRARFDEKNDEDVKEIGRTFEDDDDCKNPLIKGGDIRFIEASGKRTPTVRRVECKKKKEKTKRREHTTAEEEERRMLEEELSGTEKCLFAKHYSANVCVKAPSRCWFETTVESFRDEIGGEHDYVGWARKDVELSETCGIAEFCTSNKGKCSSVRVWNDDWVFRGEDRAFERKEKSDAAKERGVFDSSKGSKGEEKEKKKGKKTGKRSSTEKKLTKEFEDRNYVPLYASDTNRNVFAVGSIVLSTIAFEMKYVEFRYYVDGVLYKIDRIKRDAREKDDDENAWWFPVTSHSSELNDVTFNFGTYPMFRNVSEEARKSNEEFLARAKKIYGDNDATTNSEQEERDLFSCLHSPFTRSSLHVDVSSRSGSGNSSGSNENSKNEAFLEDELRRSFLRPIKKLMSAISTGDCPVTNKKDIHILFWQLLRTYFDSSFRMDNFFSLSLSDDGREDKMDVDDTLKLKSVFTSPWKVDATKAKRECFALCRLLVAHDPHVLEYNYGKEEDEKRNALLLSNDEFDVFCEMLKDDGNIVMGSSIRGSRMLDWWFPRCLFECLSFMASRELFCGIEEDLALPHPLERASKLLRATEEEGNFRILSHQSWGANFTRLFATRELSVALMNAALSVDETTLAEEKPPAVYPYDSDDDDKEEEEERHAEFSENQKTRLNRLKIYTERREQCKAAFVFAAMTTSLRNVPERAIDRSDVNKDELRDFSRHPRYPDLLGAFEAIKCPIDWEATENITSNDGSTFDGYEYDREIEKRMNRLRRNDRVIDDRAEKKFERNDHFTSDTIQSNPCMWMYKSINTGFFRDRTIKELLDYNCTTDMIFESHGLNSNKFGTTPLDFWMQETTRWAYDRYEPFAKDPHAALKGTRVGLAARHLIDTLSRLLADEVEAWIEDQFTVSKALFYHYYVANPWHTPRAGDRYWRDDDELNKRPKNGSEYWCCPITPLQHYVPGCLKRNRWVRNYDYQRTKRERRAHANIQYDLTSGFDAELLCAAQFVPKGNSAHFWDWNIWRHESRAEEWSKILLFDYTKQTREADAIATEMTEHAFMTGGTPPVVDGALNEKSGKLSRKAAEEFVKKRQDSLPKETIFTRLRWSRFPCDGVMLDPPTEINAHVRDRYSHVHDKTNPRNENELSFRDFFKYKAGDSLRQPYKNASEHIAQLFTGMSHLSTFLVEPGETRPRRQTFLREVEAHDTTRTQSNVLRSAYEAIVSNNAHTERARVRIAGYCAKLIVSRSRKVAIPATRPHQEEEWKKPFVPMALVCFIFNTWRDHFEDEKYVFDHDSKFAYVLQLYCHSMAFENPGARDVCRKHIELAFKFPLVKKFAFQTRTFADNFLQSFSNWCKSVDASDLNSSREEEMEKQISFMMRVLSNVPEGSKNAGPERPGFSPIRETLILSMRRYLEYLAKDLGDLNEGLIECMRVFKDHPELIPGYGVNQLHPKHWKKFQMLFERIIERLECVARLLTRCRGILDSRDFMFEPGLMDQLAEIIAYIGKHFHLKPGREGTENPFGVFVKHLASELDFQQDVNGVLCVDPGRFLNPVVEILCRMTESPLPEEEERHDYYDLYSGCDFLNVRNLFTRVHGEDEVDGPIRDHGDDRQHFKCKVRGEFLDALVRHVTRKDVQNLSFYFNGESLNFGGHSNLFKGVFFYMSPSWFMDKDVLSEGTITEATVHPEDVIKDGAQQKGYYIKMHFNSVRCENRILHAAAVKALHMKLNDLEALDGNKNILPEMLDPITHSIMLDPVFVGKTEKTSCDFSTLSRHFQKSGKRTDPFTGLPVVGEIRRNAKLKERIKKLLQKENAMSMIGDVDVDVFTPDDAMSVEWARVNEDRNTFNADDDVRSIGDWRKNWRLGNYE</sequence>
<dbReference type="GO" id="GO:0004842">
    <property type="term" value="F:ubiquitin-protein transferase activity"/>
    <property type="evidence" value="ECO:0007669"/>
    <property type="project" value="InterPro"/>
</dbReference>
<dbReference type="GeneID" id="19011014"/>
<feature type="compositionally biased region" description="Low complexity" evidence="1">
    <location>
        <begin position="459"/>
        <end position="473"/>
    </location>
</feature>
<feature type="region of interest" description="Disordered" evidence="1">
    <location>
        <begin position="456"/>
        <end position="476"/>
    </location>
</feature>
<feature type="compositionally biased region" description="Basic and acidic residues" evidence="1">
    <location>
        <begin position="277"/>
        <end position="294"/>
    </location>
</feature>
<feature type="compositionally biased region" description="Basic residues" evidence="1">
    <location>
        <begin position="151"/>
        <end position="161"/>
    </location>
</feature>
<dbReference type="UniPathway" id="UPA00143"/>
<feature type="region of interest" description="Disordered" evidence="1">
    <location>
        <begin position="727"/>
        <end position="753"/>
    </location>
</feature>
<accession>K8ER83</accession>
<feature type="compositionally biased region" description="Basic and acidic residues" evidence="1">
    <location>
        <begin position="162"/>
        <end position="172"/>
    </location>
</feature>
<gene>
    <name evidence="3" type="ordered locus">Bathy17g00760</name>
</gene>
<organism evidence="3 4">
    <name type="scientific">Bathycoccus prasinos</name>
    <dbReference type="NCBI Taxonomy" id="41875"/>
    <lineage>
        <taxon>Eukaryota</taxon>
        <taxon>Viridiplantae</taxon>
        <taxon>Chlorophyta</taxon>
        <taxon>Mamiellophyceae</taxon>
        <taxon>Mamiellales</taxon>
        <taxon>Bathycoccaceae</taxon>
        <taxon>Bathycoccus</taxon>
    </lineage>
</organism>
<evidence type="ECO:0000259" key="2">
    <source>
        <dbReference type="Pfam" id="PF04564"/>
    </source>
</evidence>
<dbReference type="Pfam" id="PF04564">
    <property type="entry name" value="U-box"/>
    <property type="match status" value="1"/>
</dbReference>
<protein>
    <recommendedName>
        <fullName evidence="2">U-box domain-containing protein</fullName>
    </recommendedName>
</protein>
<dbReference type="EMBL" id="FO082262">
    <property type="protein sequence ID" value="CCO20561.1"/>
    <property type="molecule type" value="Genomic_DNA"/>
</dbReference>
<feature type="compositionally biased region" description="Acidic residues" evidence="1">
    <location>
        <begin position="735"/>
        <end position="745"/>
    </location>
</feature>
<feature type="region of interest" description="Disordered" evidence="1">
    <location>
        <begin position="151"/>
        <end position="172"/>
    </location>
</feature>
<proteinExistence type="predicted"/>
<evidence type="ECO:0000256" key="1">
    <source>
        <dbReference type="SAM" id="MobiDB-lite"/>
    </source>
</evidence>
<dbReference type="SUPFAM" id="SSF57850">
    <property type="entry name" value="RING/U-box"/>
    <property type="match status" value="1"/>
</dbReference>
<feature type="region of interest" description="Disordered" evidence="1">
    <location>
        <begin position="1"/>
        <end position="72"/>
    </location>
</feature>
<dbReference type="RefSeq" id="XP_007508457.1">
    <property type="nucleotide sequence ID" value="XM_007508395.1"/>
</dbReference>
<dbReference type="KEGG" id="bpg:Bathy17g00760"/>
<feature type="region of interest" description="Disordered" evidence="1">
    <location>
        <begin position="277"/>
        <end position="309"/>
    </location>
</feature>
<feature type="domain" description="U-box" evidence="2">
    <location>
        <begin position="1825"/>
        <end position="1895"/>
    </location>
</feature>
<reference evidence="3 4" key="1">
    <citation type="submission" date="2011-10" db="EMBL/GenBank/DDBJ databases">
        <authorList>
            <person name="Genoscope - CEA"/>
        </authorList>
    </citation>
    <scope>NUCLEOTIDE SEQUENCE [LARGE SCALE GENOMIC DNA]</scope>
    <source>
        <strain evidence="3 4">RCC 1105</strain>
    </source>
</reference>
<name>K8ER83_9CHLO</name>
<feature type="compositionally biased region" description="Low complexity" evidence="1">
    <location>
        <begin position="33"/>
        <end position="42"/>
    </location>
</feature>
<dbReference type="InterPro" id="IPR003613">
    <property type="entry name" value="Ubox_domain"/>
</dbReference>
<dbReference type="Proteomes" id="UP000198341">
    <property type="component" value="Chromosome 17"/>
</dbReference>
<evidence type="ECO:0000313" key="4">
    <source>
        <dbReference type="Proteomes" id="UP000198341"/>
    </source>
</evidence>